<evidence type="ECO:0000313" key="2">
    <source>
        <dbReference type="EMBL" id="GBG91915.1"/>
    </source>
</evidence>
<keyword evidence="3" id="KW-1185">Reference proteome</keyword>
<organism evidence="2 3">
    <name type="scientific">Chara braunii</name>
    <name type="common">Braun's stonewort</name>
    <dbReference type="NCBI Taxonomy" id="69332"/>
    <lineage>
        <taxon>Eukaryota</taxon>
        <taxon>Viridiplantae</taxon>
        <taxon>Streptophyta</taxon>
        <taxon>Charophyceae</taxon>
        <taxon>Charales</taxon>
        <taxon>Characeae</taxon>
        <taxon>Chara</taxon>
    </lineage>
</organism>
<feature type="region of interest" description="Disordered" evidence="1">
    <location>
        <begin position="1"/>
        <end position="53"/>
    </location>
</feature>
<evidence type="ECO:0000256" key="1">
    <source>
        <dbReference type="SAM" id="MobiDB-lite"/>
    </source>
</evidence>
<accession>A0A388MBM3</accession>
<name>A0A388MBM3_CHABU</name>
<dbReference type="AlphaFoldDB" id="A0A388MBM3"/>
<dbReference type="Gramene" id="GBG91915">
    <property type="protein sequence ID" value="GBG91915"/>
    <property type="gene ID" value="CBR_g54010"/>
</dbReference>
<protein>
    <submittedName>
        <fullName evidence="2">Uncharacterized protein</fullName>
    </submittedName>
</protein>
<comment type="caution">
    <text evidence="2">The sequence shown here is derived from an EMBL/GenBank/DDBJ whole genome shotgun (WGS) entry which is preliminary data.</text>
</comment>
<feature type="compositionally biased region" description="Basic residues" evidence="1">
    <location>
        <begin position="26"/>
        <end position="35"/>
    </location>
</feature>
<evidence type="ECO:0000313" key="3">
    <source>
        <dbReference type="Proteomes" id="UP000265515"/>
    </source>
</evidence>
<gene>
    <name evidence="2" type="ORF">CBR_g54010</name>
</gene>
<dbReference type="EMBL" id="BFEA01000969">
    <property type="protein sequence ID" value="GBG91915.1"/>
    <property type="molecule type" value="Genomic_DNA"/>
</dbReference>
<sequence>MRPPGVISPHTCVDSSTALEKGSGTKPKRDKKKGLATKPAAPSKYKGKAPHEELEVPRGLVLDELTDDLTRAWNELDNLKEKKISQEPFYLPMSCLRRPPEDGTGNRPLEIREPEEDHVSTIMDSMITCPTGEHLPHVGVVDLSQVKHKKDVDLARLRNGGYTIYVLGSRHCRETRERLRKIYPDKDDYNWNVCYVHAGLTTEEARQISLEEIERISLEEKERKFKVVKKFGYVSKAFCDGVKYKDFKAAEELYPLHTKNEVLEPFIGSFERRGAKPTTLLNHIERAKKWRKMEDRRIRDAQRASHDFFQARSLENPFADCTEVKYEGCAGQVKVIQGDMLHLAQLQKDKVPISLSIFTFPYGFAHKGHARDTEPFPESDIVDVLQNVKEVTSVSLKTVAAFSSVDMLSSVRSAFAKIRNAGQELVT</sequence>
<reference evidence="2 3" key="1">
    <citation type="journal article" date="2018" name="Cell">
        <title>The Chara Genome: Secondary Complexity and Implications for Plant Terrestrialization.</title>
        <authorList>
            <person name="Nishiyama T."/>
            <person name="Sakayama H."/>
            <person name="Vries J.D."/>
            <person name="Buschmann H."/>
            <person name="Saint-Marcoux D."/>
            <person name="Ullrich K.K."/>
            <person name="Haas F.B."/>
            <person name="Vanderstraeten L."/>
            <person name="Becker D."/>
            <person name="Lang D."/>
            <person name="Vosolsobe S."/>
            <person name="Rombauts S."/>
            <person name="Wilhelmsson P.K.I."/>
            <person name="Janitza P."/>
            <person name="Kern R."/>
            <person name="Heyl A."/>
            <person name="Rumpler F."/>
            <person name="Villalobos L.I.A.C."/>
            <person name="Clay J.M."/>
            <person name="Skokan R."/>
            <person name="Toyoda A."/>
            <person name="Suzuki Y."/>
            <person name="Kagoshima H."/>
            <person name="Schijlen E."/>
            <person name="Tajeshwar N."/>
            <person name="Catarino B."/>
            <person name="Hetherington A.J."/>
            <person name="Saltykova A."/>
            <person name="Bonnot C."/>
            <person name="Breuninger H."/>
            <person name="Symeonidi A."/>
            <person name="Radhakrishnan G.V."/>
            <person name="Van Nieuwerburgh F."/>
            <person name="Deforce D."/>
            <person name="Chang C."/>
            <person name="Karol K.G."/>
            <person name="Hedrich R."/>
            <person name="Ulvskov P."/>
            <person name="Glockner G."/>
            <person name="Delwiche C.F."/>
            <person name="Petrasek J."/>
            <person name="Van de Peer Y."/>
            <person name="Friml J."/>
            <person name="Beilby M."/>
            <person name="Dolan L."/>
            <person name="Kohara Y."/>
            <person name="Sugano S."/>
            <person name="Fujiyama A."/>
            <person name="Delaux P.-M."/>
            <person name="Quint M."/>
            <person name="TheiBen G."/>
            <person name="Hagemann M."/>
            <person name="Harholt J."/>
            <person name="Dunand C."/>
            <person name="Zachgo S."/>
            <person name="Langdale J."/>
            <person name="Maumus F."/>
            <person name="Straeten D.V.D."/>
            <person name="Gould S.B."/>
            <person name="Rensing S.A."/>
        </authorList>
    </citation>
    <scope>NUCLEOTIDE SEQUENCE [LARGE SCALE GENOMIC DNA]</scope>
    <source>
        <strain evidence="2 3">S276</strain>
    </source>
</reference>
<proteinExistence type="predicted"/>
<dbReference type="Proteomes" id="UP000265515">
    <property type="component" value="Unassembled WGS sequence"/>
</dbReference>